<proteinExistence type="predicted"/>
<dbReference type="GeneID" id="65116884"/>
<evidence type="ECO:0000313" key="1">
    <source>
        <dbReference type="EMBL" id="AYR02592.1"/>
    </source>
</evidence>
<dbReference type="Proteomes" id="UP000270384">
    <property type="component" value="Segment"/>
</dbReference>
<evidence type="ECO:0000313" key="2">
    <source>
        <dbReference type="Proteomes" id="UP000270384"/>
    </source>
</evidence>
<gene>
    <name evidence="1" type="primary">39</name>
    <name evidence="1" type="ORF">SEA_BIBWIT_39</name>
</gene>
<reference evidence="1 2" key="1">
    <citation type="submission" date="2018-09" db="EMBL/GenBank/DDBJ databases">
        <authorList>
            <person name="Bortz R.L."/>
            <person name="Adams R."/>
            <person name="Ball A.M."/>
            <person name="Boyd J.M."/>
            <person name="Bright N.M."/>
            <person name="Cartwright S."/>
            <person name="DeHaven M.P."/>
            <person name="Divens A.M."/>
            <person name="Fritz T.R."/>
            <person name="Gaeta N.J."/>
            <person name="Gibbs J.R."/>
            <person name="Goodwin N.G."/>
            <person name="Hopkins M."/>
            <person name="Ibrahim F.R."/>
            <person name="Kruger O.T."/>
            <person name="Kwak J.M."/>
            <person name="Manko C.D."/>
            <person name="Martin R.J."/>
            <person name="McDermott B."/>
            <person name="Sheth R."/>
            <person name="Subramanian A."/>
            <person name="Garlena R.A."/>
            <person name="Russell D.A."/>
            <person name="Pope W.H."/>
            <person name="Jacobs-Sera D."/>
            <person name="Hatfull G.F."/>
        </authorList>
    </citation>
    <scope>NUCLEOTIDE SEQUENCE [LARGE SCALE GENOMIC DNA]</scope>
</reference>
<dbReference type="KEGG" id="vg:65116884"/>
<dbReference type="RefSeq" id="YP_010099199.1">
    <property type="nucleotide sequence ID" value="NC_055774.1"/>
</dbReference>
<dbReference type="EMBL" id="MH976508">
    <property type="protein sequence ID" value="AYR02592.1"/>
    <property type="molecule type" value="Genomic_DNA"/>
</dbReference>
<protein>
    <submittedName>
        <fullName evidence="1">Uncharacterized protein</fullName>
    </submittedName>
</protein>
<name>A0A3G3M7U3_9CAUD</name>
<keyword evidence="2" id="KW-1185">Reference proteome</keyword>
<organism evidence="1 2">
    <name type="scientific">Gordonia phage Bibwit</name>
    <dbReference type="NCBI Taxonomy" id="2483666"/>
    <lineage>
        <taxon>Viruses</taxon>
        <taxon>Duplodnaviria</taxon>
        <taxon>Heunggongvirae</taxon>
        <taxon>Uroviricota</taxon>
        <taxon>Caudoviricetes</taxon>
        <taxon>Stackebrandtviridae</taxon>
        <taxon>Schenleyvirinae</taxon>
        <taxon>Vividuovirus</taxon>
        <taxon>Vividuovirus bibwit</taxon>
    </lineage>
</organism>
<sequence>MSALAAVTPAVVEVAADDWIDECAVGSWVEVVAADNWGTTLWGITPPIGDTLTVGDGFIIW</sequence>
<accession>A0A3G3M7U3</accession>